<dbReference type="SUPFAM" id="SSF56925">
    <property type="entry name" value="OMPA-like"/>
    <property type="match status" value="1"/>
</dbReference>
<evidence type="ECO:0000313" key="1">
    <source>
        <dbReference type="EMBL" id="ADL25657.1"/>
    </source>
</evidence>
<organism evidence="1 2">
    <name type="scientific">Fibrobacter succinogenes (strain ATCC 19169 / S85)</name>
    <dbReference type="NCBI Taxonomy" id="59374"/>
    <lineage>
        <taxon>Bacteria</taxon>
        <taxon>Pseudomonadati</taxon>
        <taxon>Fibrobacterota</taxon>
        <taxon>Fibrobacteria</taxon>
        <taxon>Fibrobacterales</taxon>
        <taxon>Fibrobacteraceae</taxon>
        <taxon>Fibrobacter</taxon>
    </lineage>
</organism>
<gene>
    <name evidence="1" type="ordered locus">FSU_1037</name>
</gene>
<dbReference type="Proteomes" id="UP000000517">
    <property type="component" value="Chromosome"/>
</dbReference>
<proteinExistence type="predicted"/>
<dbReference type="KEGG" id="fsc:FSU_1037"/>
<dbReference type="InterPro" id="IPR011250">
    <property type="entry name" value="OMP/PagP_B-barrel"/>
</dbReference>
<evidence type="ECO:0008006" key="3">
    <source>
        <dbReference type="Google" id="ProtNLM"/>
    </source>
</evidence>
<accession>D9S9A4</accession>
<dbReference type="AlphaFoldDB" id="D9S9A4"/>
<protein>
    <recommendedName>
        <fullName evidence="3">Outer membrane protein beta-barrel domain-containing protein</fullName>
    </recommendedName>
</protein>
<sequence length="276" mass="31014">MYFISKTDKKLIKYKFFIQGGLFMFKKLAIVAALATSASFASWDMYPVLEQHKGEVSVGVNYSTDENTKELSVPVGARFSVIQNLELAFMLPYRIFTHDKNGNDIKRDGFEELAFMARYKITPTTSAFADIRTPIGDGSDYEKKTWIAATGAQYSNSINPFIRFGSEIGLTTYFVRKMNLTTFSLNASTEFEFKVTPQFTPYVGANLGVLLGSITEDGYRFNSAGDGHVDARIYVGAKYAFNDMFEVGVNAGIWFGNCFYKDNTEKSIGTYGRFKF</sequence>
<dbReference type="STRING" id="59374.FSU_1037"/>
<reference evidence="2" key="1">
    <citation type="submission" date="2010-08" db="EMBL/GenBank/DDBJ databases">
        <title>Complete sequence of Fibrobacter succinogenes subsp. succinogenes S85.</title>
        <authorList>
            <person name="Durkin A.S."/>
            <person name="Nelson K.E."/>
            <person name="Morrison M."/>
            <person name="Forsberg C.W."/>
            <person name="Wilson D.B."/>
            <person name="Russell J.B."/>
            <person name="Cann I.K.O."/>
            <person name="Mackie R.I."/>
            <person name="White B.A."/>
        </authorList>
    </citation>
    <scope>NUCLEOTIDE SEQUENCE [LARGE SCALE GENOMIC DNA]</scope>
    <source>
        <strain evidence="2">ATCC 19169 / S85</strain>
    </source>
</reference>
<name>D9S9A4_FIBSS</name>
<evidence type="ECO:0000313" key="2">
    <source>
        <dbReference type="Proteomes" id="UP000000517"/>
    </source>
</evidence>
<dbReference type="Gene3D" id="2.40.160.20">
    <property type="match status" value="1"/>
</dbReference>
<dbReference type="EMBL" id="CP002158">
    <property type="protein sequence ID" value="ADL25657.1"/>
    <property type="molecule type" value="Genomic_DNA"/>
</dbReference>
<dbReference type="HOGENOM" id="CLU_1118859_0_0_0"/>